<keyword evidence="13 18" id="KW-0472">Membrane</keyword>
<dbReference type="InParanoid" id="I2H3G4"/>
<dbReference type="InterPro" id="IPR017938">
    <property type="entry name" value="Riboflavin_synthase-like_b-brl"/>
</dbReference>
<evidence type="ECO:0000256" key="14">
    <source>
        <dbReference type="ARBA" id="ARBA00047682"/>
    </source>
</evidence>
<keyword evidence="21" id="KW-1185">Reference proteome</keyword>
<keyword evidence="11 17" id="KW-0520">NAD</keyword>
<feature type="domain" description="FAD-binding FR-type" evidence="19">
    <location>
        <begin position="46"/>
        <end position="151"/>
    </location>
</feature>
<feature type="binding site" evidence="16">
    <location>
        <position position="126"/>
    </location>
    <ligand>
        <name>FAD</name>
        <dbReference type="ChEBI" id="CHEBI:57692"/>
    </ligand>
</feature>
<keyword evidence="10 17" id="KW-0560">Oxidoreductase</keyword>
<evidence type="ECO:0000256" key="8">
    <source>
        <dbReference type="ARBA" id="ARBA00022827"/>
    </source>
</evidence>
<dbReference type="OMA" id="VQIFMCG"/>
<dbReference type="PANTHER" id="PTHR19370:SF184">
    <property type="entry name" value="NADH-CYTOCHROME B5 REDUCTASE-LIKE"/>
    <property type="match status" value="1"/>
</dbReference>
<dbReference type="GO" id="GO:0005783">
    <property type="term" value="C:endoplasmic reticulum"/>
    <property type="evidence" value="ECO:0007669"/>
    <property type="project" value="TreeGrafter"/>
</dbReference>
<dbReference type="GO" id="GO:0005886">
    <property type="term" value="C:plasma membrane"/>
    <property type="evidence" value="ECO:0007669"/>
    <property type="project" value="TreeGrafter"/>
</dbReference>
<evidence type="ECO:0000256" key="11">
    <source>
        <dbReference type="ARBA" id="ARBA00023027"/>
    </source>
</evidence>
<evidence type="ECO:0000259" key="19">
    <source>
        <dbReference type="PROSITE" id="PS51384"/>
    </source>
</evidence>
<evidence type="ECO:0000313" key="20">
    <source>
        <dbReference type="EMBL" id="CCH60916.1"/>
    </source>
</evidence>
<evidence type="ECO:0000256" key="2">
    <source>
        <dbReference type="ARBA" id="ARBA00004572"/>
    </source>
</evidence>
<feature type="binding site" evidence="16">
    <location>
        <position position="101"/>
    </location>
    <ligand>
        <name>FAD</name>
        <dbReference type="ChEBI" id="CHEBI:57692"/>
    </ligand>
</feature>
<dbReference type="EMBL" id="HE806319">
    <property type="protein sequence ID" value="CCH60916.1"/>
    <property type="molecule type" value="Genomic_DNA"/>
</dbReference>
<keyword evidence="8 16" id="KW-0274">FAD</keyword>
<dbReference type="HOGENOM" id="CLU_003827_9_0_1"/>
<dbReference type="FunFam" id="2.40.30.10:FF:000032">
    <property type="entry name" value="NADH-cytochrome b5 reductase"/>
    <property type="match status" value="1"/>
</dbReference>
<accession>I2H3G4</accession>
<evidence type="ECO:0000256" key="15">
    <source>
        <dbReference type="ARBA" id="ARBA00049138"/>
    </source>
</evidence>
<gene>
    <name evidence="20" type="primary">TBLA0D04190</name>
    <name evidence="20" type="ORF">TBLA_0D04190</name>
</gene>
<dbReference type="GeneID" id="14495952"/>
<comment type="cofactor">
    <cofactor evidence="1 16 17">
        <name>FAD</name>
        <dbReference type="ChEBI" id="CHEBI:57692"/>
    </cofactor>
</comment>
<dbReference type="InterPro" id="IPR001709">
    <property type="entry name" value="Flavoprot_Pyr_Nucl_cyt_Rdtase"/>
</dbReference>
<dbReference type="EC" id="1.6.2.2" evidence="17"/>
<dbReference type="Gene3D" id="2.40.30.10">
    <property type="entry name" value="Translation factors"/>
    <property type="match status" value="1"/>
</dbReference>
<feature type="transmembrane region" description="Helical" evidence="18">
    <location>
        <begin position="6"/>
        <end position="24"/>
    </location>
</feature>
<dbReference type="SUPFAM" id="SSF63380">
    <property type="entry name" value="Riboflavin synthase domain-like"/>
    <property type="match status" value="1"/>
</dbReference>
<sequence>MSISPVLFTLILIPLTFLIYKNFIKNSQANGNNKTKNNNEVLDGSDEVHSFPLISKIVMSKSTSIYRFGLPNETDVLGLPIGQHISIKAPISEGKFILRSYTPITLDSMASGYFELLVKTYTNGVVSTYLNDLKIGDYIQVVGPRGNYSYQRNMKSRIGMIAGGTGIAPMYQIMKAIAMDPNDNTKVNLVYGSLSIDNILLKKELDELVEQRPNQFKVHYLVDRIEEPEIAKNWEGSIGYISPEIMKDHLPVNEKSNKNQILICGPPRMVSSIKRYVTTLGYERPKGVSKGQDPVFVFKFQICI</sequence>
<dbReference type="PROSITE" id="PS51384">
    <property type="entry name" value="FAD_FR"/>
    <property type="match status" value="1"/>
</dbReference>
<evidence type="ECO:0000256" key="16">
    <source>
        <dbReference type="PIRSR" id="PIRSR601834-1"/>
    </source>
</evidence>
<dbReference type="eggNOG" id="KOG0534">
    <property type="taxonomic scope" value="Eukaryota"/>
</dbReference>
<comment type="catalytic activity">
    <reaction evidence="15">
        <text>2 Fe(3+)-[Dph3] + NADH = 2 Fe(2+)-[Dph3] + NAD(+) + H(+)</text>
        <dbReference type="Rhea" id="RHEA:71231"/>
        <dbReference type="Rhea" id="RHEA-COMP:18002"/>
        <dbReference type="Rhea" id="RHEA-COMP:18003"/>
        <dbReference type="ChEBI" id="CHEBI:15378"/>
        <dbReference type="ChEBI" id="CHEBI:29033"/>
        <dbReference type="ChEBI" id="CHEBI:29034"/>
        <dbReference type="ChEBI" id="CHEBI:57540"/>
        <dbReference type="ChEBI" id="CHEBI:57945"/>
        <dbReference type="ChEBI" id="CHEBI:83228"/>
    </reaction>
    <physiologicalReaction direction="left-to-right" evidence="15">
        <dbReference type="Rhea" id="RHEA:71232"/>
    </physiologicalReaction>
</comment>
<evidence type="ECO:0000256" key="5">
    <source>
        <dbReference type="ARBA" id="ARBA00022630"/>
    </source>
</evidence>
<evidence type="ECO:0000256" key="9">
    <source>
        <dbReference type="ARBA" id="ARBA00022989"/>
    </source>
</evidence>
<dbReference type="Pfam" id="PF00175">
    <property type="entry name" value="NAD_binding_1"/>
    <property type="match status" value="1"/>
</dbReference>
<keyword evidence="6 18" id="KW-0812">Transmembrane</keyword>
<dbReference type="GO" id="GO:0017183">
    <property type="term" value="P:protein histidyl modification to diphthamide"/>
    <property type="evidence" value="ECO:0007669"/>
    <property type="project" value="EnsemblFungi"/>
</dbReference>
<comment type="pathway">
    <text evidence="3">Protein modification; peptidyl-diphthamide biosynthesis.</text>
</comment>
<dbReference type="GO" id="GO:0090560">
    <property type="term" value="F:2-(3-amino-3-carboxypropyl)histidine synthase activity"/>
    <property type="evidence" value="ECO:0007669"/>
    <property type="project" value="EnsemblFungi"/>
</dbReference>
<evidence type="ECO:0000256" key="1">
    <source>
        <dbReference type="ARBA" id="ARBA00001974"/>
    </source>
</evidence>
<dbReference type="FunFam" id="3.40.50.80:FF:000009">
    <property type="entry name" value="NADH-cytochrome b5 reductase"/>
    <property type="match status" value="1"/>
</dbReference>
<evidence type="ECO:0000256" key="6">
    <source>
        <dbReference type="ARBA" id="ARBA00022692"/>
    </source>
</evidence>
<dbReference type="InterPro" id="IPR001834">
    <property type="entry name" value="CBR-like"/>
</dbReference>
<dbReference type="AlphaFoldDB" id="I2H3G4"/>
<keyword evidence="7" id="KW-1000">Mitochondrion outer membrane</keyword>
<dbReference type="GO" id="GO:0002926">
    <property type="term" value="P:tRNA wobble base 5-methoxycarbonylmethyl-2-thiouridinylation"/>
    <property type="evidence" value="ECO:0007669"/>
    <property type="project" value="EnsemblFungi"/>
</dbReference>
<dbReference type="SUPFAM" id="SSF52343">
    <property type="entry name" value="Ferredoxin reductase-like, C-terminal NADP-linked domain"/>
    <property type="match status" value="1"/>
</dbReference>
<dbReference type="STRING" id="1071380.I2H3G4"/>
<comment type="similarity">
    <text evidence="4 17">Belongs to the flavoprotein pyridine nucleotide cytochrome reductase family.</text>
</comment>
<protein>
    <recommendedName>
        <fullName evidence="17">NADH-cytochrome b5 reductase</fullName>
        <ecNumber evidence="17">1.6.2.2</ecNumber>
    </recommendedName>
</protein>
<dbReference type="InterPro" id="IPR039261">
    <property type="entry name" value="FNR_nucleotide-bd"/>
</dbReference>
<dbReference type="GO" id="GO:0005741">
    <property type="term" value="C:mitochondrial outer membrane"/>
    <property type="evidence" value="ECO:0007669"/>
    <property type="project" value="UniProtKB-SubCell"/>
</dbReference>
<evidence type="ECO:0000256" key="3">
    <source>
        <dbReference type="ARBA" id="ARBA00005156"/>
    </source>
</evidence>
<keyword evidence="12" id="KW-0496">Mitochondrion</keyword>
<dbReference type="FunCoup" id="I2H3G4">
    <property type="interactions" value="273"/>
</dbReference>
<proteinExistence type="inferred from homology"/>
<dbReference type="PRINTS" id="PR00371">
    <property type="entry name" value="FPNCR"/>
</dbReference>
<evidence type="ECO:0000256" key="4">
    <source>
        <dbReference type="ARBA" id="ARBA00006105"/>
    </source>
</evidence>
<dbReference type="InterPro" id="IPR001433">
    <property type="entry name" value="OxRdtase_FAD/NAD-bd"/>
</dbReference>
<dbReference type="PRINTS" id="PR00406">
    <property type="entry name" value="CYTB5RDTASE"/>
</dbReference>
<dbReference type="RefSeq" id="XP_004180435.1">
    <property type="nucleotide sequence ID" value="XM_004180387.1"/>
</dbReference>
<keyword evidence="5 16" id="KW-0285">Flavoprotein</keyword>
<dbReference type="OrthoDB" id="432685at2759"/>
<keyword evidence="9 18" id="KW-1133">Transmembrane helix</keyword>
<evidence type="ECO:0000256" key="17">
    <source>
        <dbReference type="RuleBase" id="RU361226"/>
    </source>
</evidence>
<dbReference type="InterPro" id="IPR017927">
    <property type="entry name" value="FAD-bd_FR_type"/>
</dbReference>
<evidence type="ECO:0000256" key="7">
    <source>
        <dbReference type="ARBA" id="ARBA00022787"/>
    </source>
</evidence>
<feature type="binding site" evidence="16">
    <location>
        <position position="119"/>
    </location>
    <ligand>
        <name>FAD</name>
        <dbReference type="ChEBI" id="CHEBI:57692"/>
    </ligand>
</feature>
<name>I2H3G4_HENB6</name>
<dbReference type="PANTHER" id="PTHR19370">
    <property type="entry name" value="NADH-CYTOCHROME B5 REDUCTASE"/>
    <property type="match status" value="1"/>
</dbReference>
<dbReference type="InterPro" id="IPR008333">
    <property type="entry name" value="Cbr1-like_FAD-bd_dom"/>
</dbReference>
<comment type="catalytic activity">
    <reaction evidence="14 17">
        <text>2 Fe(III)-[cytochrome b5] + NADH = 2 Fe(II)-[cytochrome b5] + NAD(+) + H(+)</text>
        <dbReference type="Rhea" id="RHEA:46680"/>
        <dbReference type="Rhea" id="RHEA-COMP:10438"/>
        <dbReference type="Rhea" id="RHEA-COMP:10439"/>
        <dbReference type="ChEBI" id="CHEBI:15378"/>
        <dbReference type="ChEBI" id="CHEBI:29033"/>
        <dbReference type="ChEBI" id="CHEBI:29034"/>
        <dbReference type="ChEBI" id="CHEBI:57540"/>
        <dbReference type="ChEBI" id="CHEBI:57945"/>
        <dbReference type="EC" id="1.6.2.2"/>
    </reaction>
</comment>
<reference evidence="20 21" key="1">
    <citation type="journal article" date="2011" name="Proc. Natl. Acad. Sci. U.S.A.">
        <title>Evolutionary erosion of yeast sex chromosomes by mating-type switching accidents.</title>
        <authorList>
            <person name="Gordon J.L."/>
            <person name="Armisen D."/>
            <person name="Proux-Wera E."/>
            <person name="Oheigeartaigh S.S."/>
            <person name="Byrne K.P."/>
            <person name="Wolfe K.H."/>
        </authorList>
    </citation>
    <scope>NUCLEOTIDE SEQUENCE [LARGE SCALE GENOMIC DNA]</scope>
    <source>
        <strain evidence="21">ATCC 34711 / CBS 6284 / DSM 70876 / NBRC 10599 / NRRL Y-10934 / UCD 77-7</strain>
    </source>
</reference>
<comment type="subcellular location">
    <subcellularLocation>
        <location evidence="2">Mitochondrion outer membrane</location>
        <topology evidence="2">Single-pass membrane protein</topology>
    </subcellularLocation>
</comment>
<feature type="binding site" evidence="16">
    <location>
        <position position="127"/>
    </location>
    <ligand>
        <name>FAD</name>
        <dbReference type="ChEBI" id="CHEBI:57692"/>
    </ligand>
</feature>
<feature type="binding site" evidence="16">
    <location>
        <position position="117"/>
    </location>
    <ligand>
        <name>FAD</name>
        <dbReference type="ChEBI" id="CHEBI:57692"/>
    </ligand>
</feature>
<dbReference type="CDD" id="cd06183">
    <property type="entry name" value="cyt_b5_reduct_like"/>
    <property type="match status" value="1"/>
</dbReference>
<dbReference type="GO" id="GO:0003954">
    <property type="term" value="F:NADH dehydrogenase activity"/>
    <property type="evidence" value="ECO:0007669"/>
    <property type="project" value="EnsemblFungi"/>
</dbReference>
<evidence type="ECO:0000313" key="21">
    <source>
        <dbReference type="Proteomes" id="UP000002866"/>
    </source>
</evidence>
<dbReference type="Proteomes" id="UP000002866">
    <property type="component" value="Chromosome 4"/>
</dbReference>
<dbReference type="Pfam" id="PF00970">
    <property type="entry name" value="FAD_binding_6"/>
    <property type="match status" value="1"/>
</dbReference>
<feature type="binding site" evidence="16">
    <location>
        <position position="99"/>
    </location>
    <ligand>
        <name>FAD</name>
        <dbReference type="ChEBI" id="CHEBI:57692"/>
    </ligand>
</feature>
<evidence type="ECO:0000256" key="13">
    <source>
        <dbReference type="ARBA" id="ARBA00023136"/>
    </source>
</evidence>
<evidence type="ECO:0000256" key="18">
    <source>
        <dbReference type="SAM" id="Phobius"/>
    </source>
</evidence>
<dbReference type="GO" id="GO:0090524">
    <property type="term" value="F:cytochrome-b5 reductase activity, acting on NADH"/>
    <property type="evidence" value="ECO:0007669"/>
    <property type="project" value="UniProtKB-EC"/>
</dbReference>
<organism evidence="20 21">
    <name type="scientific">Henningerozyma blattae (strain ATCC 34711 / CBS 6284 / DSM 70876 / NBRC 10599 / NRRL Y-10934 / UCD 77-7)</name>
    <name type="common">Yeast</name>
    <name type="synonym">Tetrapisispora blattae</name>
    <dbReference type="NCBI Taxonomy" id="1071380"/>
    <lineage>
        <taxon>Eukaryota</taxon>
        <taxon>Fungi</taxon>
        <taxon>Dikarya</taxon>
        <taxon>Ascomycota</taxon>
        <taxon>Saccharomycotina</taxon>
        <taxon>Saccharomycetes</taxon>
        <taxon>Saccharomycetales</taxon>
        <taxon>Saccharomycetaceae</taxon>
        <taxon>Henningerozyma</taxon>
    </lineage>
</organism>
<evidence type="ECO:0000256" key="10">
    <source>
        <dbReference type="ARBA" id="ARBA00023002"/>
    </source>
</evidence>
<dbReference type="KEGG" id="tbl:TBLA_0D04190"/>
<evidence type="ECO:0000256" key="12">
    <source>
        <dbReference type="ARBA" id="ARBA00023128"/>
    </source>
</evidence>
<dbReference type="Gene3D" id="3.40.50.80">
    <property type="entry name" value="Nucleotide-binding domain of ferredoxin-NADP reductase (FNR) module"/>
    <property type="match status" value="1"/>
</dbReference>